<reference evidence="2 3" key="1">
    <citation type="submission" date="2020-05" db="EMBL/GenBank/DDBJ databases">
        <title>Whole genome shotgun sequence of Streptomyces microflavus NBRC 13062.</title>
        <authorList>
            <person name="Komaki H."/>
            <person name="Tamura T."/>
        </authorList>
    </citation>
    <scope>NUCLEOTIDE SEQUENCE [LARGE SCALE GENOMIC DNA]</scope>
    <source>
        <strain evidence="2 3">NBRC 13062</strain>
    </source>
</reference>
<evidence type="ECO:0000313" key="2">
    <source>
        <dbReference type="EMBL" id="GFN09320.1"/>
    </source>
</evidence>
<gene>
    <name evidence="2" type="ORF">Smic_78760</name>
</gene>
<name>A0A7J0D3L5_STRMI</name>
<proteinExistence type="predicted"/>
<evidence type="ECO:0000313" key="3">
    <source>
        <dbReference type="Proteomes" id="UP000498740"/>
    </source>
</evidence>
<feature type="region of interest" description="Disordered" evidence="1">
    <location>
        <begin position="1"/>
        <end position="61"/>
    </location>
</feature>
<protein>
    <submittedName>
        <fullName evidence="2">Uncharacterized protein</fullName>
    </submittedName>
</protein>
<sequence>MARKQADPTARRAREAARRTAAAQRIGPRPPRTPRPRQPKLLSDLNPPGTYYTDWDSPVGSDTEVMAKVTNHFGADSDEATTMRYLLPFRKIYGPGELGGDGWPLVDDAPRRRGRSRRCSPAALGDHPEQVVGEGPSSSVASRVRPECDTATHVSC</sequence>
<dbReference type="Proteomes" id="UP000498740">
    <property type="component" value="Unassembled WGS sequence"/>
</dbReference>
<accession>A0A7J0D3L5</accession>
<dbReference type="EMBL" id="BLWD01000002">
    <property type="protein sequence ID" value="GFN09320.1"/>
    <property type="molecule type" value="Genomic_DNA"/>
</dbReference>
<dbReference type="AlphaFoldDB" id="A0A7J0D3L5"/>
<organism evidence="2 3">
    <name type="scientific">Streptomyces microflavus</name>
    <name type="common">Streptomyces lipmanii</name>
    <dbReference type="NCBI Taxonomy" id="1919"/>
    <lineage>
        <taxon>Bacteria</taxon>
        <taxon>Bacillati</taxon>
        <taxon>Actinomycetota</taxon>
        <taxon>Actinomycetes</taxon>
        <taxon>Kitasatosporales</taxon>
        <taxon>Streptomycetaceae</taxon>
        <taxon>Streptomyces</taxon>
    </lineage>
</organism>
<evidence type="ECO:0000256" key="1">
    <source>
        <dbReference type="SAM" id="MobiDB-lite"/>
    </source>
</evidence>
<comment type="caution">
    <text evidence="2">The sequence shown here is derived from an EMBL/GenBank/DDBJ whole genome shotgun (WGS) entry which is preliminary data.</text>
</comment>
<dbReference type="RefSeq" id="WP_158706591.1">
    <property type="nucleotide sequence ID" value="NZ_CP108588.1"/>
</dbReference>
<feature type="region of interest" description="Disordered" evidence="1">
    <location>
        <begin position="98"/>
        <end position="156"/>
    </location>
</feature>
<feature type="compositionally biased region" description="Basic and acidic residues" evidence="1">
    <location>
        <begin position="1"/>
        <end position="18"/>
    </location>
</feature>